<reference evidence="6" key="1">
    <citation type="submission" date="2016-10" db="EMBL/GenBank/DDBJ databases">
        <authorList>
            <person name="Varghese N."/>
            <person name="Submissions S."/>
        </authorList>
    </citation>
    <scope>NUCLEOTIDE SEQUENCE [LARGE SCALE GENOMIC DNA]</scope>
    <source>
        <strain evidence="6">UNC178MFTsu3.1</strain>
    </source>
</reference>
<evidence type="ECO:0000259" key="4">
    <source>
        <dbReference type="PROSITE" id="PS50977"/>
    </source>
</evidence>
<dbReference type="STRING" id="500610.SAMN02799615_03536"/>
<dbReference type="InterPro" id="IPR009057">
    <property type="entry name" value="Homeodomain-like_sf"/>
</dbReference>
<dbReference type="AlphaFoldDB" id="A0A1I2IMA7"/>
<sequence length="224" mass="24199">MARTKPPASPRRSAGRPAKEDRDLRAHLLDVALARFARDGIGATPLRAIATEAGVTPAMLHYYFGDKEQLKQAVIDERLLPALAPMRERLAQAGSEPAVLAAGFVRGISEVVARHPWLPPLWVREVLCEGGELREVLFHHLLPNLPQLLAQRFTAAKEAGALNPGLDPRLLVVSLVGLTLFPAAGAPIWRRVFEADDLDPQALVNHTLALLERGLGPQPSGASA</sequence>
<dbReference type="SUPFAM" id="SSF48498">
    <property type="entry name" value="Tetracyclin repressor-like, C-terminal domain"/>
    <property type="match status" value="1"/>
</dbReference>
<keyword evidence="1 2" id="KW-0238">DNA-binding</keyword>
<dbReference type="SUPFAM" id="SSF46689">
    <property type="entry name" value="Homeodomain-like"/>
    <property type="match status" value="1"/>
</dbReference>
<dbReference type="EMBL" id="FONH01000017">
    <property type="protein sequence ID" value="SFF42773.1"/>
    <property type="molecule type" value="Genomic_DNA"/>
</dbReference>
<protein>
    <submittedName>
        <fullName evidence="5">Transcriptional regulator, TetR family</fullName>
    </submittedName>
</protein>
<feature type="DNA-binding region" description="H-T-H motif" evidence="2">
    <location>
        <begin position="45"/>
        <end position="64"/>
    </location>
</feature>
<dbReference type="Pfam" id="PF00440">
    <property type="entry name" value="TetR_N"/>
    <property type="match status" value="1"/>
</dbReference>
<dbReference type="InterPro" id="IPR050109">
    <property type="entry name" value="HTH-type_TetR-like_transc_reg"/>
</dbReference>
<accession>A0A1I2IMA7</accession>
<dbReference type="RefSeq" id="WP_026633465.1">
    <property type="nucleotide sequence ID" value="NZ_FONH01000017.1"/>
</dbReference>
<evidence type="ECO:0000256" key="1">
    <source>
        <dbReference type="ARBA" id="ARBA00023125"/>
    </source>
</evidence>
<dbReference type="PANTHER" id="PTHR30055:SF233">
    <property type="entry name" value="REGULATORY PROTEIN TETR"/>
    <property type="match status" value="1"/>
</dbReference>
<name>A0A1I2IMA7_9GAMM</name>
<keyword evidence="6" id="KW-1185">Reference proteome</keyword>
<gene>
    <name evidence="5" type="ORF">SAMN02799615_03536</name>
</gene>
<evidence type="ECO:0000313" key="6">
    <source>
        <dbReference type="Proteomes" id="UP000199477"/>
    </source>
</evidence>
<dbReference type="PROSITE" id="PS50977">
    <property type="entry name" value="HTH_TETR_2"/>
    <property type="match status" value="1"/>
</dbReference>
<proteinExistence type="predicted"/>
<dbReference type="GO" id="GO:0000976">
    <property type="term" value="F:transcription cis-regulatory region binding"/>
    <property type="evidence" value="ECO:0007669"/>
    <property type="project" value="TreeGrafter"/>
</dbReference>
<dbReference type="PANTHER" id="PTHR30055">
    <property type="entry name" value="HTH-TYPE TRANSCRIPTIONAL REGULATOR RUTR"/>
    <property type="match status" value="1"/>
</dbReference>
<dbReference type="GO" id="GO:0003700">
    <property type="term" value="F:DNA-binding transcription factor activity"/>
    <property type="evidence" value="ECO:0007669"/>
    <property type="project" value="TreeGrafter"/>
</dbReference>
<dbReference type="InterPro" id="IPR001647">
    <property type="entry name" value="HTH_TetR"/>
</dbReference>
<dbReference type="InterPro" id="IPR036271">
    <property type="entry name" value="Tet_transcr_reg_TetR-rel_C_sf"/>
</dbReference>
<evidence type="ECO:0000313" key="5">
    <source>
        <dbReference type="EMBL" id="SFF42773.1"/>
    </source>
</evidence>
<dbReference type="Gene3D" id="1.10.357.10">
    <property type="entry name" value="Tetracycline Repressor, domain 2"/>
    <property type="match status" value="1"/>
</dbReference>
<dbReference type="Proteomes" id="UP000199477">
    <property type="component" value="Unassembled WGS sequence"/>
</dbReference>
<organism evidence="5 6">
    <name type="scientific">Dyella marensis</name>
    <dbReference type="NCBI Taxonomy" id="500610"/>
    <lineage>
        <taxon>Bacteria</taxon>
        <taxon>Pseudomonadati</taxon>
        <taxon>Pseudomonadota</taxon>
        <taxon>Gammaproteobacteria</taxon>
        <taxon>Lysobacterales</taxon>
        <taxon>Rhodanobacteraceae</taxon>
        <taxon>Dyella</taxon>
    </lineage>
</organism>
<feature type="region of interest" description="Disordered" evidence="3">
    <location>
        <begin position="1"/>
        <end position="21"/>
    </location>
</feature>
<evidence type="ECO:0000256" key="2">
    <source>
        <dbReference type="PROSITE-ProRule" id="PRU00335"/>
    </source>
</evidence>
<evidence type="ECO:0000256" key="3">
    <source>
        <dbReference type="SAM" id="MobiDB-lite"/>
    </source>
</evidence>
<feature type="domain" description="HTH tetR-type" evidence="4">
    <location>
        <begin position="22"/>
        <end position="82"/>
    </location>
</feature>
<dbReference type="PRINTS" id="PR00455">
    <property type="entry name" value="HTHTETR"/>
</dbReference>